<name>A0A6P8B6W2_PYRGI</name>
<protein>
    <submittedName>
        <fullName evidence="2">Uncharacterized protein</fullName>
    </submittedName>
</protein>
<accession>A0A6P8B6W2</accession>
<reference evidence="2" key="3">
    <citation type="submission" date="2025-08" db="UniProtKB">
        <authorList>
            <consortium name="RefSeq"/>
        </authorList>
    </citation>
    <scope>IDENTIFICATION</scope>
    <source>
        <strain evidence="2">NI907</strain>
    </source>
</reference>
<dbReference type="KEGG" id="pgri:PgNI_06039"/>
<sequence length="141" mass="15866">LLWVSTQVHLCPIPKNIFCEENLFEHGRSTPRVLRVREVIVYWIHATSIHPCMISQSLSSFVLRSHNLGQCVDFVPDVPLQRASRELSTLVPYLLVGTDDSSFTEQVFLAPPLETATSHRWNRPGDIMFAASPGEEQPSPA</sequence>
<dbReference type="RefSeq" id="XP_030982900.1">
    <property type="nucleotide sequence ID" value="XM_031126068.1"/>
</dbReference>
<organism evidence="1 2">
    <name type="scientific">Pyricularia grisea</name>
    <name type="common">Crabgrass-specific blast fungus</name>
    <name type="synonym">Magnaporthe grisea</name>
    <dbReference type="NCBI Taxonomy" id="148305"/>
    <lineage>
        <taxon>Eukaryota</taxon>
        <taxon>Fungi</taxon>
        <taxon>Dikarya</taxon>
        <taxon>Ascomycota</taxon>
        <taxon>Pezizomycotina</taxon>
        <taxon>Sordariomycetes</taxon>
        <taxon>Sordariomycetidae</taxon>
        <taxon>Magnaporthales</taxon>
        <taxon>Pyriculariaceae</taxon>
        <taxon>Pyricularia</taxon>
    </lineage>
</organism>
<dbReference type="GeneID" id="41960977"/>
<reference evidence="2" key="2">
    <citation type="submission" date="2019-10" db="EMBL/GenBank/DDBJ databases">
        <authorList>
            <consortium name="NCBI Genome Project"/>
        </authorList>
    </citation>
    <scope>NUCLEOTIDE SEQUENCE</scope>
    <source>
        <strain evidence="2">NI907</strain>
    </source>
</reference>
<dbReference type="Proteomes" id="UP000515153">
    <property type="component" value="Chromosome I"/>
</dbReference>
<evidence type="ECO:0000313" key="1">
    <source>
        <dbReference type="Proteomes" id="UP000515153"/>
    </source>
</evidence>
<dbReference type="AlphaFoldDB" id="A0A6P8B6W2"/>
<keyword evidence="1" id="KW-1185">Reference proteome</keyword>
<proteinExistence type="predicted"/>
<reference evidence="1 2" key="1">
    <citation type="journal article" date="2019" name="Mol. Biol. Evol.">
        <title>Blast fungal genomes show frequent chromosomal changes, gene gains and losses, and effector gene turnover.</title>
        <authorList>
            <person name="Gomez Luciano L.B."/>
            <person name="Jason Tsai I."/>
            <person name="Chuma I."/>
            <person name="Tosa Y."/>
            <person name="Chen Y.H."/>
            <person name="Li J.Y."/>
            <person name="Li M.Y."/>
            <person name="Jade Lu M.Y."/>
            <person name="Nakayashiki H."/>
            <person name="Li W.H."/>
        </authorList>
    </citation>
    <scope>NUCLEOTIDE SEQUENCE [LARGE SCALE GENOMIC DNA]</scope>
    <source>
        <strain evidence="1 2">NI907</strain>
    </source>
</reference>
<gene>
    <name evidence="2" type="ORF">PgNI_06039</name>
</gene>
<evidence type="ECO:0000313" key="2">
    <source>
        <dbReference type="RefSeq" id="XP_030982900.1"/>
    </source>
</evidence>
<feature type="non-terminal residue" evidence="2">
    <location>
        <position position="1"/>
    </location>
</feature>